<dbReference type="GO" id="GO:0000932">
    <property type="term" value="C:P-body"/>
    <property type="evidence" value="ECO:0007669"/>
    <property type="project" value="TreeGrafter"/>
</dbReference>
<feature type="domain" description="Pan3 C-terminal knob" evidence="4">
    <location>
        <begin position="1"/>
        <end position="59"/>
    </location>
</feature>
<keyword evidence="3" id="KW-0067">ATP-binding</keyword>
<dbReference type="GO" id="GO:0008143">
    <property type="term" value="F:poly(A) binding"/>
    <property type="evidence" value="ECO:0007669"/>
    <property type="project" value="TreeGrafter"/>
</dbReference>
<organism evidence="5 6">
    <name type="scientific">Apatococcus fuscideae</name>
    <dbReference type="NCBI Taxonomy" id="2026836"/>
    <lineage>
        <taxon>Eukaryota</taxon>
        <taxon>Viridiplantae</taxon>
        <taxon>Chlorophyta</taxon>
        <taxon>core chlorophytes</taxon>
        <taxon>Trebouxiophyceae</taxon>
        <taxon>Chlorellales</taxon>
        <taxon>Chlorellaceae</taxon>
        <taxon>Apatococcus</taxon>
    </lineage>
</organism>
<keyword evidence="2" id="KW-0547">Nucleotide-binding</keyword>
<gene>
    <name evidence="5" type="ORF">WJX84_001441</name>
</gene>
<proteinExistence type="predicted"/>
<keyword evidence="6" id="KW-1185">Reference proteome</keyword>
<sequence>MVVDRPACDPDSHWSETGDQYLLKLFHDFVLHHVTEDGAPMIDKGHVIEALNKLDAGAAAEPNEASTLVVFIYQHQALHGDNLCGAQVPGFIHARPSDTPRPQTAA</sequence>
<protein>
    <recommendedName>
        <fullName evidence="4">Pan3 C-terminal knob domain-containing protein</fullName>
    </recommendedName>
</protein>
<dbReference type="EMBL" id="JALJOV010000518">
    <property type="protein sequence ID" value="KAK9863084.1"/>
    <property type="molecule type" value="Genomic_DNA"/>
</dbReference>
<dbReference type="PANTHER" id="PTHR12272">
    <property type="entry name" value="DEADENYLATION COMPLEX SUBUNIT PAN3"/>
    <property type="match status" value="1"/>
</dbReference>
<dbReference type="AlphaFoldDB" id="A0AAW1T3D2"/>
<dbReference type="GO" id="GO:0005524">
    <property type="term" value="F:ATP binding"/>
    <property type="evidence" value="ECO:0007669"/>
    <property type="project" value="UniProtKB-KW"/>
</dbReference>
<evidence type="ECO:0000259" key="4">
    <source>
        <dbReference type="Pfam" id="PF18101"/>
    </source>
</evidence>
<evidence type="ECO:0000256" key="3">
    <source>
        <dbReference type="ARBA" id="ARBA00022840"/>
    </source>
</evidence>
<dbReference type="GO" id="GO:0000289">
    <property type="term" value="P:nuclear-transcribed mRNA poly(A) tail shortening"/>
    <property type="evidence" value="ECO:0007669"/>
    <property type="project" value="InterPro"/>
</dbReference>
<dbReference type="GO" id="GO:0031251">
    <property type="term" value="C:PAN complex"/>
    <property type="evidence" value="ECO:0007669"/>
    <property type="project" value="InterPro"/>
</dbReference>
<reference evidence="5 6" key="1">
    <citation type="journal article" date="2024" name="Nat. Commun.">
        <title>Phylogenomics reveals the evolutionary origins of lichenization in chlorophyte algae.</title>
        <authorList>
            <person name="Puginier C."/>
            <person name="Libourel C."/>
            <person name="Otte J."/>
            <person name="Skaloud P."/>
            <person name="Haon M."/>
            <person name="Grisel S."/>
            <person name="Petersen M."/>
            <person name="Berrin J.G."/>
            <person name="Delaux P.M."/>
            <person name="Dal Grande F."/>
            <person name="Keller J."/>
        </authorList>
    </citation>
    <scope>NUCLEOTIDE SEQUENCE [LARGE SCALE GENOMIC DNA]</scope>
    <source>
        <strain evidence="5 6">SAG 2523</strain>
    </source>
</reference>
<evidence type="ECO:0000256" key="1">
    <source>
        <dbReference type="ARBA" id="ARBA00004496"/>
    </source>
</evidence>
<name>A0AAW1T3D2_9CHLO</name>
<dbReference type="Gene3D" id="1.10.287.3700">
    <property type="match status" value="1"/>
</dbReference>
<comment type="caution">
    <text evidence="5">The sequence shown here is derived from an EMBL/GenBank/DDBJ whole genome shotgun (WGS) entry which is preliminary data.</text>
</comment>
<accession>A0AAW1T3D2</accession>
<dbReference type="Pfam" id="PF18101">
    <property type="entry name" value="Pan3_CK"/>
    <property type="match status" value="1"/>
</dbReference>
<comment type="subcellular location">
    <subcellularLocation>
        <location evidence="1">Cytoplasm</location>
    </subcellularLocation>
</comment>
<dbReference type="Proteomes" id="UP001485043">
    <property type="component" value="Unassembled WGS sequence"/>
</dbReference>
<evidence type="ECO:0000313" key="5">
    <source>
        <dbReference type="EMBL" id="KAK9863084.1"/>
    </source>
</evidence>
<dbReference type="InterPro" id="IPR041332">
    <property type="entry name" value="Pan3_CK"/>
</dbReference>
<evidence type="ECO:0000313" key="6">
    <source>
        <dbReference type="Proteomes" id="UP001485043"/>
    </source>
</evidence>
<dbReference type="InterPro" id="IPR030844">
    <property type="entry name" value="PAN3"/>
</dbReference>
<dbReference type="PANTHER" id="PTHR12272:SF11">
    <property type="entry name" value="PAN2-PAN3 DEADENYLATION COMPLEX SUBUNIT PAN3"/>
    <property type="match status" value="1"/>
</dbReference>
<evidence type="ECO:0000256" key="2">
    <source>
        <dbReference type="ARBA" id="ARBA00022741"/>
    </source>
</evidence>